<evidence type="ECO:0000313" key="3">
    <source>
        <dbReference type="EMBL" id="CEM22849.1"/>
    </source>
</evidence>
<dbReference type="Proteomes" id="UP000041254">
    <property type="component" value="Unassembled WGS sequence"/>
</dbReference>
<dbReference type="PANTHER" id="PTHR46064">
    <property type="entry name" value="QUEUINE TRNA-RIBOSYLTRANSFERASE ACCESSORY SUBUNIT 2"/>
    <property type="match status" value="1"/>
</dbReference>
<dbReference type="FunCoup" id="A0A0G4G3J0">
    <property type="interactions" value="133"/>
</dbReference>
<dbReference type="Pfam" id="PF01702">
    <property type="entry name" value="TGT"/>
    <property type="match status" value="1"/>
</dbReference>
<reference evidence="3 4" key="1">
    <citation type="submission" date="2014-11" db="EMBL/GenBank/DDBJ databases">
        <authorList>
            <person name="Zhu J."/>
            <person name="Qi W."/>
            <person name="Song R."/>
        </authorList>
    </citation>
    <scope>NUCLEOTIDE SEQUENCE [LARGE SCALE GENOMIC DNA]</scope>
</reference>
<dbReference type="PhylomeDB" id="A0A0G4G3J0"/>
<dbReference type="GO" id="GO:0006400">
    <property type="term" value="P:tRNA modification"/>
    <property type="evidence" value="ECO:0007669"/>
    <property type="project" value="InterPro"/>
</dbReference>
<dbReference type="NCBIfam" id="TIGR00449">
    <property type="entry name" value="tgt_general"/>
    <property type="match status" value="1"/>
</dbReference>
<protein>
    <recommendedName>
        <fullName evidence="2">tRNA-guanine(15) transglycosylase-like domain-containing protein</fullName>
    </recommendedName>
</protein>
<evidence type="ECO:0000256" key="1">
    <source>
        <dbReference type="SAM" id="MobiDB-lite"/>
    </source>
</evidence>
<dbReference type="VEuPathDB" id="CryptoDB:Vbra_16921"/>
<sequence length="459" mass="50069">MASNEDASAPLFQLLRASDGPGRLGMLKGDIPTPTMFLVTTRSSPHKTVTRKCIHSVTSAMGVRGVPNHLMPPLLEEVGRPPKKRKTGQDEDGTAEHGSGTEESMGEIRVVDCPCGEMLLRQSLIEAYPDPCKKKLLGLHRFHCHMNFRDPLLAEGVFEGDAVAVQTTGGRRKVLSKDWVHITRTLKPLLATSIAEECPMGKAGGKKLKRAVEKAQKCLDEIIEQTTALRADYSVSIIANIQGGSDTQWRETAAKLAAAKPEVAGFSLGGCGYDETSKDRAAALQAAMKHLPADKPRLMPCRGSPVEVLQGVWLGVDVFECTYPLQMADKNVALTFDALSVGREDGQQQGHDGGSDDATAFVNKTLVEQDLADLPAALQVDLTDTSQATNFDKLCEWSPVEYSRAYIHHLANCKEMNAQLLLTRHNLEAYSRLFVAIRDAIGRGQLAHFISRFVNEQLS</sequence>
<name>A0A0G4G3J0_VITBC</name>
<dbReference type="PANTHER" id="PTHR46064:SF1">
    <property type="entry name" value="QUEUINE TRNA-RIBOSYLTRANSFERASE ACCESSORY SUBUNIT 2"/>
    <property type="match status" value="1"/>
</dbReference>
<feature type="region of interest" description="Disordered" evidence="1">
    <location>
        <begin position="65"/>
        <end position="104"/>
    </location>
</feature>
<organism evidence="3 4">
    <name type="scientific">Vitrella brassicaformis (strain CCMP3155)</name>
    <dbReference type="NCBI Taxonomy" id="1169540"/>
    <lineage>
        <taxon>Eukaryota</taxon>
        <taxon>Sar</taxon>
        <taxon>Alveolata</taxon>
        <taxon>Colpodellida</taxon>
        <taxon>Vitrellaceae</taxon>
        <taxon>Vitrella</taxon>
    </lineage>
</organism>
<proteinExistence type="predicted"/>
<dbReference type="STRING" id="1169540.A0A0G4G3J0"/>
<feature type="domain" description="tRNA-guanine(15) transglycosylase-like" evidence="2">
    <location>
        <begin position="160"/>
        <end position="456"/>
    </location>
</feature>
<dbReference type="EMBL" id="CDMY01000560">
    <property type="protein sequence ID" value="CEM22849.1"/>
    <property type="molecule type" value="Genomic_DNA"/>
</dbReference>
<dbReference type="SUPFAM" id="SSF51713">
    <property type="entry name" value="tRNA-guanine transglycosylase"/>
    <property type="match status" value="1"/>
</dbReference>
<gene>
    <name evidence="3" type="ORF">Vbra_16921</name>
</gene>
<dbReference type="InterPro" id="IPR050852">
    <property type="entry name" value="Queuine_tRNA-ribosyltrfase"/>
</dbReference>
<dbReference type="InterPro" id="IPR036511">
    <property type="entry name" value="TGT-like_sf"/>
</dbReference>
<dbReference type="Gene3D" id="3.20.20.105">
    <property type="entry name" value="Queuine tRNA-ribosyltransferase-like"/>
    <property type="match status" value="1"/>
</dbReference>
<dbReference type="OrthoDB" id="27601at2759"/>
<dbReference type="AlphaFoldDB" id="A0A0G4G3J0"/>
<keyword evidence="4" id="KW-1185">Reference proteome</keyword>
<dbReference type="InParanoid" id="A0A0G4G3J0"/>
<evidence type="ECO:0000259" key="2">
    <source>
        <dbReference type="Pfam" id="PF01702"/>
    </source>
</evidence>
<accession>A0A0G4G3J0</accession>
<evidence type="ECO:0000313" key="4">
    <source>
        <dbReference type="Proteomes" id="UP000041254"/>
    </source>
</evidence>
<dbReference type="InterPro" id="IPR002616">
    <property type="entry name" value="tRNA_ribo_trans-like"/>
</dbReference>